<feature type="transmembrane region" description="Helical" evidence="1">
    <location>
        <begin position="32"/>
        <end position="50"/>
    </location>
</feature>
<feature type="transmembrane region" description="Helical" evidence="1">
    <location>
        <begin position="391"/>
        <end position="413"/>
    </location>
</feature>
<feature type="transmembrane region" description="Helical" evidence="1">
    <location>
        <begin position="367"/>
        <end position="385"/>
    </location>
</feature>
<dbReference type="InterPro" id="IPR010266">
    <property type="entry name" value="NnrS"/>
</dbReference>
<evidence type="ECO:0000313" key="2">
    <source>
        <dbReference type="EMBL" id="UOD50968.1"/>
    </source>
</evidence>
<organism evidence="2 3">
    <name type="scientific">Orrella daihaiensis</name>
    <dbReference type="NCBI Taxonomy" id="2782176"/>
    <lineage>
        <taxon>Bacteria</taxon>
        <taxon>Pseudomonadati</taxon>
        <taxon>Pseudomonadota</taxon>
        <taxon>Betaproteobacteria</taxon>
        <taxon>Burkholderiales</taxon>
        <taxon>Alcaligenaceae</taxon>
        <taxon>Orrella</taxon>
    </lineage>
</organism>
<keyword evidence="1" id="KW-0812">Transmembrane</keyword>
<keyword evidence="1" id="KW-0472">Membrane</keyword>
<proteinExistence type="predicted"/>
<keyword evidence="1" id="KW-1133">Transmembrane helix</keyword>
<gene>
    <name evidence="2" type="ORF">DHf2319_03355</name>
</gene>
<feature type="transmembrane region" description="Helical" evidence="1">
    <location>
        <begin position="127"/>
        <end position="147"/>
    </location>
</feature>
<feature type="transmembrane region" description="Helical" evidence="1">
    <location>
        <begin position="70"/>
        <end position="91"/>
    </location>
</feature>
<feature type="transmembrane region" description="Helical" evidence="1">
    <location>
        <begin position="194"/>
        <end position="215"/>
    </location>
</feature>
<feature type="transmembrane region" description="Helical" evidence="1">
    <location>
        <begin position="296"/>
        <end position="320"/>
    </location>
</feature>
<feature type="transmembrane region" description="Helical" evidence="1">
    <location>
        <begin position="167"/>
        <end position="188"/>
    </location>
</feature>
<feature type="transmembrane region" description="Helical" evidence="1">
    <location>
        <begin position="236"/>
        <end position="256"/>
    </location>
</feature>
<dbReference type="Proteomes" id="UP000831607">
    <property type="component" value="Chromosome"/>
</dbReference>
<dbReference type="EMBL" id="CP063982">
    <property type="protein sequence ID" value="UOD50968.1"/>
    <property type="molecule type" value="Genomic_DNA"/>
</dbReference>
<reference evidence="2 3" key="1">
    <citation type="submission" date="2020-11" db="EMBL/GenBank/DDBJ databases">
        <title>Algicoccus daihaiensis sp.nov., isolated from Daihai Lake in Inner Mongolia.</title>
        <authorList>
            <person name="Kai J."/>
        </authorList>
    </citation>
    <scope>NUCLEOTIDE SEQUENCE [LARGE SCALE GENOMIC DNA]</scope>
    <source>
        <strain evidence="3">f23</strain>
    </source>
</reference>
<dbReference type="RefSeq" id="WP_243479385.1">
    <property type="nucleotide sequence ID" value="NZ_CP063982.1"/>
</dbReference>
<feature type="transmembrane region" description="Helical" evidence="1">
    <location>
        <begin position="268"/>
        <end position="289"/>
    </location>
</feature>
<sequence>MSSIPTTPLSTNGVTTDHRWRWSHLLRASHRLAFAAAMVVLMATSIWWAITLAARLGWIATWPLAASPTLAHGTMMTFGFLPLFFIGFLNTAGPRWLGVKEPTAHDIVWPVGLQLVGWLLWVTGSLFSLSVMITGGTIAWFGLAWAYRDFGRLVRKSTAKDQTHGRAVLTAGHVGTVSLAALMVAFALDQYGLARAALLTGFWGFIAVTFVSVAHRMIPFFTASAMPMVTVWRPHWVLYLLVTALAANLVPTWMQVGGVESAVVDVSVNFWLLVSGLIVIWLAIIWGLIKAVSNRLLVMLHIGFVWLGLSFLLVSVGHFWSWTTGTPDWSLGALHATTMGFVGSLTMAMITRVSCGHSGRALKADGLMWTLFLLLQAIVVLRISADMTMSIWSLRLLSAASIGWTAIFMVWGIRLLSWYGKPRRDNQPG</sequence>
<feature type="transmembrane region" description="Helical" evidence="1">
    <location>
        <begin position="332"/>
        <end position="355"/>
    </location>
</feature>
<accession>A0ABY4AL05</accession>
<name>A0ABY4AL05_9BURK</name>
<keyword evidence="3" id="KW-1185">Reference proteome</keyword>
<evidence type="ECO:0000256" key="1">
    <source>
        <dbReference type="SAM" id="Phobius"/>
    </source>
</evidence>
<protein>
    <submittedName>
        <fullName evidence="2">NnrS family protein</fullName>
    </submittedName>
</protein>
<dbReference type="Pfam" id="PF05940">
    <property type="entry name" value="NnrS"/>
    <property type="match status" value="1"/>
</dbReference>
<evidence type="ECO:0000313" key="3">
    <source>
        <dbReference type="Proteomes" id="UP000831607"/>
    </source>
</evidence>